<dbReference type="eggNOG" id="ENOG50349CN">
    <property type="taxonomic scope" value="Bacteria"/>
</dbReference>
<sequence>MNNPTSMEKIKAYHSIKNFLDEEQQKQIAEMLKLTSLDIEKRLWGKDNEVEFILMIYLLQWCKNIVGFEEGIAKLTDTVASDLYIELISGEKIVVEIKSSEDSKYKISENIFNRKEEFAKKFNAKLYFAIKLAGYWTLYSSDYLKSQNRKITIEQDFSNSEFNKIFGDRTFIFPKGLKIISLYSKQATEHMGITNDNFGNLIKYRIEYLGRKILTVNSPKNDKYFMVFLYENLQDIMSNDKQTIYQIDSDRTMIEEEFTNEAMMNLSGFILSPIKHMMSELGHAYNFSEYLTNLIDSKEHFLTRQHILYALSYLAEYDYPIMEKRENEIYLFKDMII</sequence>
<proteinExistence type="predicted"/>
<dbReference type="AlphaFoldDB" id="J7IQK4"/>
<reference evidence="1 2" key="1">
    <citation type="journal article" date="2012" name="J. Bacteriol.">
        <title>Complete genome sequences of Desulfosporosinus orientis DSM765T, Desulfosporosinus youngiae DSM17734T, Desulfosporosinus meridiei DSM13257T, and Desulfosporosinus acidiphilus DSM22704T.</title>
        <authorList>
            <person name="Pester M."/>
            <person name="Brambilla E."/>
            <person name="Alazard D."/>
            <person name="Rattei T."/>
            <person name="Weinmaier T."/>
            <person name="Han J."/>
            <person name="Lucas S."/>
            <person name="Lapidus A."/>
            <person name="Cheng J.F."/>
            <person name="Goodwin L."/>
            <person name="Pitluck S."/>
            <person name="Peters L."/>
            <person name="Ovchinnikova G."/>
            <person name="Teshima H."/>
            <person name="Detter J.C."/>
            <person name="Han C.S."/>
            <person name="Tapia R."/>
            <person name="Land M.L."/>
            <person name="Hauser L."/>
            <person name="Kyrpides N.C."/>
            <person name="Ivanova N.N."/>
            <person name="Pagani I."/>
            <person name="Huntmann M."/>
            <person name="Wei C.L."/>
            <person name="Davenport K.W."/>
            <person name="Daligault H."/>
            <person name="Chain P.S."/>
            <person name="Chen A."/>
            <person name="Mavromatis K."/>
            <person name="Markowitz V."/>
            <person name="Szeto E."/>
            <person name="Mikhailova N."/>
            <person name="Pati A."/>
            <person name="Wagner M."/>
            <person name="Woyke T."/>
            <person name="Ollivier B."/>
            <person name="Klenk H.P."/>
            <person name="Spring S."/>
            <person name="Loy A."/>
        </authorList>
    </citation>
    <scope>NUCLEOTIDE SEQUENCE [LARGE SCALE GENOMIC DNA]</scope>
    <source>
        <strain evidence="2">ATCC BAA-275 / DSM 13257 / NCIMB 13706 / S10</strain>
    </source>
</reference>
<dbReference type="HOGENOM" id="CLU_828707_0_0_9"/>
<evidence type="ECO:0000313" key="1">
    <source>
        <dbReference type="EMBL" id="AFQ42454.1"/>
    </source>
</evidence>
<evidence type="ECO:0000313" key="2">
    <source>
        <dbReference type="Proteomes" id="UP000005262"/>
    </source>
</evidence>
<gene>
    <name evidence="1" type="ordered locus">Desmer_0401</name>
</gene>
<organism evidence="1 2">
    <name type="scientific">Desulfosporosinus meridiei (strain ATCC BAA-275 / DSM 13257 / KCTC 12902 / NCIMB 13706 / S10)</name>
    <dbReference type="NCBI Taxonomy" id="768704"/>
    <lineage>
        <taxon>Bacteria</taxon>
        <taxon>Bacillati</taxon>
        <taxon>Bacillota</taxon>
        <taxon>Clostridia</taxon>
        <taxon>Eubacteriales</taxon>
        <taxon>Desulfitobacteriaceae</taxon>
        <taxon>Desulfosporosinus</taxon>
    </lineage>
</organism>
<dbReference type="RefSeq" id="WP_014901376.1">
    <property type="nucleotide sequence ID" value="NC_018515.1"/>
</dbReference>
<protein>
    <submittedName>
        <fullName evidence="1">Holliday junction resolvase</fullName>
    </submittedName>
</protein>
<dbReference type="GO" id="GO:0003676">
    <property type="term" value="F:nucleic acid binding"/>
    <property type="evidence" value="ECO:0007669"/>
    <property type="project" value="InterPro"/>
</dbReference>
<dbReference type="EMBL" id="CP003629">
    <property type="protein sequence ID" value="AFQ42454.1"/>
    <property type="molecule type" value="Genomic_DNA"/>
</dbReference>
<name>J7IQK4_DESMD</name>
<dbReference type="KEGG" id="dmi:Desmer_0401"/>
<dbReference type="Gene3D" id="3.40.1350.10">
    <property type="match status" value="1"/>
</dbReference>
<dbReference type="InterPro" id="IPR002732">
    <property type="entry name" value="Hjc"/>
</dbReference>
<dbReference type="Proteomes" id="UP000005262">
    <property type="component" value="Chromosome"/>
</dbReference>
<keyword evidence="2" id="KW-1185">Reference proteome</keyword>
<dbReference type="InterPro" id="IPR011856">
    <property type="entry name" value="tRNA_endonuc-like_dom_sf"/>
</dbReference>
<dbReference type="OrthoDB" id="2991372at2"/>
<dbReference type="STRING" id="768704.Desmer_0401"/>
<accession>J7IQK4</accession>
<dbReference type="Pfam" id="PF01870">
    <property type="entry name" value="Hjc"/>
    <property type="match status" value="1"/>
</dbReference>
<reference evidence="2" key="2">
    <citation type="submission" date="2012-08" db="EMBL/GenBank/DDBJ databases">
        <title>Finished genome of Desulfosporosinus meridiei DSM 13257.</title>
        <authorList>
            <person name="Huntemann M."/>
            <person name="Wei C.-L."/>
            <person name="Han J."/>
            <person name="Detter J.C."/>
            <person name="Han C."/>
            <person name="Davenport K."/>
            <person name="Daligault H."/>
            <person name="Erkkila T."/>
            <person name="Gu W."/>
            <person name="Munk A.C.C."/>
            <person name="Teshima H."/>
            <person name="Xu Y."/>
            <person name="Chain P."/>
            <person name="Tapia R."/>
            <person name="Chen A."/>
            <person name="Krypides N."/>
            <person name="Mavromatis K."/>
            <person name="Markowitz V."/>
            <person name="Szeto E."/>
            <person name="Ivanova N."/>
            <person name="Mikhailova N."/>
            <person name="Ovchinnikova G."/>
            <person name="Pagani I."/>
            <person name="Pati A."/>
            <person name="Goodwin L."/>
            <person name="Peters L."/>
            <person name="Pitluck S."/>
            <person name="Woyke T."/>
            <person name="Pester M."/>
            <person name="Spring S."/>
            <person name="Ollivier B."/>
            <person name="Rattei T."/>
            <person name="Klenk H.-P."/>
            <person name="Wagner M."/>
            <person name="Loy A."/>
        </authorList>
    </citation>
    <scope>NUCLEOTIDE SEQUENCE [LARGE SCALE GENOMIC DNA]</scope>
    <source>
        <strain evidence="2">ATCC BAA-275 / DSM 13257 / NCIMB 13706 / S10</strain>
    </source>
</reference>